<keyword evidence="7" id="KW-1185">Reference proteome</keyword>
<feature type="compositionally biased region" description="Basic and acidic residues" evidence="4">
    <location>
        <begin position="205"/>
        <end position="221"/>
    </location>
</feature>
<organism evidence="6 7">
    <name type="scientific">Folsomia candida</name>
    <name type="common">Springtail</name>
    <dbReference type="NCBI Taxonomy" id="158441"/>
    <lineage>
        <taxon>Eukaryota</taxon>
        <taxon>Metazoa</taxon>
        <taxon>Ecdysozoa</taxon>
        <taxon>Arthropoda</taxon>
        <taxon>Hexapoda</taxon>
        <taxon>Collembola</taxon>
        <taxon>Entomobryomorpha</taxon>
        <taxon>Isotomoidea</taxon>
        <taxon>Isotomidae</taxon>
        <taxon>Proisotominae</taxon>
        <taxon>Folsomia</taxon>
    </lineage>
</organism>
<dbReference type="Proteomes" id="UP000198287">
    <property type="component" value="Unassembled WGS sequence"/>
</dbReference>
<gene>
    <name evidence="6" type="ORF">Fcan01_06742</name>
</gene>
<reference evidence="6 7" key="1">
    <citation type="submission" date="2015-12" db="EMBL/GenBank/DDBJ databases">
        <title>The genome of Folsomia candida.</title>
        <authorList>
            <person name="Faddeeva A."/>
            <person name="Derks M.F."/>
            <person name="Anvar Y."/>
            <person name="Smit S."/>
            <person name="Van Straalen N."/>
            <person name="Roelofs D."/>
        </authorList>
    </citation>
    <scope>NUCLEOTIDE SEQUENCE [LARGE SCALE GENOMIC DNA]</scope>
    <source>
        <strain evidence="6 7">VU population</strain>
        <tissue evidence="6">Whole body</tissue>
    </source>
</reference>
<dbReference type="SUPFAM" id="SSF57667">
    <property type="entry name" value="beta-beta-alpha zinc fingers"/>
    <property type="match status" value="1"/>
</dbReference>
<dbReference type="EMBL" id="LNIX01000003">
    <property type="protein sequence ID" value="OXA58276.1"/>
    <property type="molecule type" value="Genomic_DNA"/>
</dbReference>
<sequence>MMDMTTQGEFILAPGEFNVICPYNMAHVVTNARLITHLTKCRTQYQKDCERTGKPKDMRICNFNDNHRVFAPEINFHHERCEDRYKVVETIRYHASDEFARKIEADRRRKEEDETRFGGTNKDKHDQDKKDHKSRSKDAGHSRHKYDEDKRSSSRSKHRDEKPAPKIWGDEQEDWESESKGYEAAYDPQEKLSHGGILYQPRGLSKSERKQFRAEQKEKANQRSLAETESLKKLDLEATPTIKKERKEEVMCDAPSPSSSYKIKKEFSLKKEPVVVKKIEKKEEYDDFTGEDPFS</sequence>
<evidence type="ECO:0000256" key="3">
    <source>
        <dbReference type="ARBA" id="ARBA00022833"/>
    </source>
</evidence>
<evidence type="ECO:0000256" key="2">
    <source>
        <dbReference type="ARBA" id="ARBA00022771"/>
    </source>
</evidence>
<dbReference type="PROSITE" id="PS51800">
    <property type="entry name" value="ZF_CHHC_U11_48K"/>
    <property type="match status" value="1"/>
</dbReference>
<keyword evidence="1" id="KW-0479">Metal-binding</keyword>
<evidence type="ECO:0000256" key="1">
    <source>
        <dbReference type="ARBA" id="ARBA00022723"/>
    </source>
</evidence>
<dbReference type="AlphaFoldDB" id="A0A226ENX3"/>
<accession>A0A226ENX3</accession>
<evidence type="ECO:0000313" key="7">
    <source>
        <dbReference type="Proteomes" id="UP000198287"/>
    </source>
</evidence>
<dbReference type="InterPro" id="IPR022776">
    <property type="entry name" value="TRM13/UPF0224_CHHC_Znf_dom"/>
</dbReference>
<name>A0A226ENX3_FOLCA</name>
<dbReference type="GO" id="GO:0008270">
    <property type="term" value="F:zinc ion binding"/>
    <property type="evidence" value="ECO:0007669"/>
    <property type="project" value="UniProtKB-KW"/>
</dbReference>
<dbReference type="Pfam" id="PF05253">
    <property type="entry name" value="zf-U11-48K"/>
    <property type="match status" value="1"/>
</dbReference>
<proteinExistence type="predicted"/>
<evidence type="ECO:0000259" key="5">
    <source>
        <dbReference type="PROSITE" id="PS51800"/>
    </source>
</evidence>
<feature type="region of interest" description="Disordered" evidence="4">
    <location>
        <begin position="106"/>
        <end position="260"/>
    </location>
</feature>
<protein>
    <recommendedName>
        <fullName evidence="5">CHHC U11-48K-type domain-containing protein</fullName>
    </recommendedName>
</protein>
<dbReference type="OrthoDB" id="5839404at2759"/>
<comment type="caution">
    <text evidence="6">The sequence shown here is derived from an EMBL/GenBank/DDBJ whole genome shotgun (WGS) entry which is preliminary data.</text>
</comment>
<evidence type="ECO:0000256" key="4">
    <source>
        <dbReference type="SAM" id="MobiDB-lite"/>
    </source>
</evidence>
<evidence type="ECO:0000313" key="6">
    <source>
        <dbReference type="EMBL" id="OXA58276.1"/>
    </source>
</evidence>
<dbReference type="InterPro" id="IPR036236">
    <property type="entry name" value="Znf_C2H2_sf"/>
</dbReference>
<feature type="compositionally biased region" description="Basic and acidic residues" evidence="4">
    <location>
        <begin position="106"/>
        <end position="164"/>
    </location>
</feature>
<keyword evidence="3" id="KW-0862">Zinc</keyword>
<keyword evidence="2" id="KW-0863">Zinc-finger</keyword>
<feature type="domain" description="CHHC U11-48K-type" evidence="5">
    <location>
        <begin position="18"/>
        <end position="45"/>
    </location>
</feature>
<feature type="compositionally biased region" description="Basic and acidic residues" evidence="4">
    <location>
        <begin position="229"/>
        <end position="250"/>
    </location>
</feature>